<dbReference type="InterPro" id="IPR000146">
    <property type="entry name" value="FBPase_class-1"/>
</dbReference>
<dbReference type="PRINTS" id="PR00115">
    <property type="entry name" value="F16BPHPHTASE"/>
</dbReference>
<dbReference type="SUPFAM" id="SSF56655">
    <property type="entry name" value="Carbohydrate phosphatase"/>
    <property type="match status" value="1"/>
</dbReference>
<dbReference type="GO" id="GO:0005986">
    <property type="term" value="P:sucrose biosynthetic process"/>
    <property type="evidence" value="ECO:0007669"/>
    <property type="project" value="TreeGrafter"/>
</dbReference>
<comment type="caution">
    <text evidence="13">The sequence shown here is derived from an EMBL/GenBank/DDBJ whole genome shotgun (WGS) entry which is preliminary data.</text>
</comment>
<feature type="domain" description="Fructose-1-6-bisphosphatase class 1 C-terminal" evidence="12">
    <location>
        <begin position="191"/>
        <end position="324"/>
    </location>
</feature>
<evidence type="ECO:0000256" key="1">
    <source>
        <dbReference type="ARBA" id="ARBA00001273"/>
    </source>
</evidence>
<dbReference type="Gene3D" id="3.40.190.80">
    <property type="match status" value="1"/>
</dbReference>
<dbReference type="RefSeq" id="WP_210208857.1">
    <property type="nucleotide sequence ID" value="NZ_QNRK01000010.1"/>
</dbReference>
<feature type="binding site" evidence="9">
    <location>
        <position position="201"/>
    </location>
    <ligand>
        <name>substrate</name>
    </ligand>
</feature>
<evidence type="ECO:0000256" key="7">
    <source>
        <dbReference type="ARBA" id="ARBA00022842"/>
    </source>
</evidence>
<comment type="subcellular location">
    <subcellularLocation>
        <location evidence="9">Cytoplasm</location>
    </subcellularLocation>
</comment>
<dbReference type="GO" id="GO:0005829">
    <property type="term" value="C:cytosol"/>
    <property type="evidence" value="ECO:0007669"/>
    <property type="project" value="TreeGrafter"/>
</dbReference>
<dbReference type="Proteomes" id="UP000253529">
    <property type="component" value="Unassembled WGS sequence"/>
</dbReference>
<dbReference type="CDD" id="cd00354">
    <property type="entry name" value="FBPase"/>
    <property type="match status" value="1"/>
</dbReference>
<dbReference type="Pfam" id="PF00316">
    <property type="entry name" value="FBPase"/>
    <property type="match status" value="1"/>
</dbReference>
<evidence type="ECO:0000256" key="6">
    <source>
        <dbReference type="ARBA" id="ARBA00022801"/>
    </source>
</evidence>
<evidence type="ECO:0000313" key="13">
    <source>
        <dbReference type="EMBL" id="RBP14059.1"/>
    </source>
</evidence>
<dbReference type="InterPro" id="IPR033391">
    <property type="entry name" value="FBPase_N"/>
</dbReference>
<evidence type="ECO:0000313" key="14">
    <source>
        <dbReference type="Proteomes" id="UP000253529"/>
    </source>
</evidence>
<dbReference type="NCBIfam" id="NF006780">
    <property type="entry name" value="PRK09293.1-4"/>
    <property type="match status" value="1"/>
</dbReference>
<dbReference type="GO" id="GO:0000287">
    <property type="term" value="F:magnesium ion binding"/>
    <property type="evidence" value="ECO:0007669"/>
    <property type="project" value="UniProtKB-UniRule"/>
</dbReference>
<dbReference type="InterPro" id="IPR044015">
    <property type="entry name" value="FBPase_C_dom"/>
</dbReference>
<dbReference type="GO" id="GO:0030388">
    <property type="term" value="P:fructose 1,6-bisphosphate metabolic process"/>
    <property type="evidence" value="ECO:0007669"/>
    <property type="project" value="TreeGrafter"/>
</dbReference>
<reference evidence="13 14" key="1">
    <citation type="submission" date="2018-06" db="EMBL/GenBank/DDBJ databases">
        <title>Genomic Encyclopedia of Type Strains, Phase IV (KMG-IV): sequencing the most valuable type-strain genomes for metagenomic binning, comparative biology and taxonomic classification.</title>
        <authorList>
            <person name="Goeker M."/>
        </authorList>
    </citation>
    <scope>NUCLEOTIDE SEQUENCE [LARGE SCALE GENOMIC DNA]</scope>
    <source>
        <strain evidence="13 14">DSM 24875</strain>
    </source>
</reference>
<feature type="binding site" evidence="9">
    <location>
        <position position="108"/>
    </location>
    <ligand>
        <name>Mg(2+)</name>
        <dbReference type="ChEBI" id="CHEBI:18420"/>
        <label>2</label>
    </ligand>
</feature>
<evidence type="ECO:0000256" key="10">
    <source>
        <dbReference type="RuleBase" id="RU000508"/>
    </source>
</evidence>
<dbReference type="Pfam" id="PF18913">
    <property type="entry name" value="FBPase_C"/>
    <property type="match status" value="1"/>
</dbReference>
<dbReference type="EC" id="3.1.3.11" evidence="9"/>
<keyword evidence="6 9" id="KW-0378">Hydrolase</keyword>
<feature type="binding site" evidence="9">
    <location>
        <position position="273"/>
    </location>
    <ligand>
        <name>Mg(2+)</name>
        <dbReference type="ChEBI" id="CHEBI:18420"/>
        <label>2</label>
    </ligand>
</feature>
<dbReference type="GO" id="GO:0006000">
    <property type="term" value="P:fructose metabolic process"/>
    <property type="evidence" value="ECO:0007669"/>
    <property type="project" value="TreeGrafter"/>
</dbReference>
<evidence type="ECO:0000256" key="3">
    <source>
        <dbReference type="ARBA" id="ARBA00010941"/>
    </source>
</evidence>
<comment type="similarity">
    <text evidence="3 9 10">Belongs to the FBPase class 1 family.</text>
</comment>
<dbReference type="HAMAP" id="MF_01855">
    <property type="entry name" value="FBPase_class1"/>
    <property type="match status" value="1"/>
</dbReference>
<feature type="binding site" evidence="9">
    <location>
        <begin position="111"/>
        <end position="114"/>
    </location>
    <ligand>
        <name>substrate</name>
    </ligand>
</feature>
<comment type="caution">
    <text evidence="9">Lacks conserved residue(s) required for the propagation of feature annotation.</text>
</comment>
<dbReference type="PIRSF" id="PIRSF500210">
    <property type="entry name" value="FBPtase"/>
    <property type="match status" value="1"/>
</dbReference>
<feature type="binding site" evidence="9">
    <location>
        <position position="108"/>
    </location>
    <ligand>
        <name>Mg(2+)</name>
        <dbReference type="ChEBI" id="CHEBI:18420"/>
        <label>1</label>
    </ligand>
</feature>
<comment type="pathway">
    <text evidence="2">Carbohydrate biosynthesis; Calvin cycle.</text>
</comment>
<dbReference type="PIRSF" id="PIRSF000904">
    <property type="entry name" value="FBPtase_SBPase"/>
    <property type="match status" value="1"/>
</dbReference>
<feature type="binding site" evidence="9">
    <location>
        <begin position="253"/>
        <end position="255"/>
    </location>
    <ligand>
        <name>substrate</name>
    </ligand>
</feature>
<keyword evidence="7 9" id="KW-0460">Magnesium</keyword>
<feature type="binding site" evidence="9">
    <location>
        <position position="89"/>
    </location>
    <ligand>
        <name>Mg(2+)</name>
        <dbReference type="ChEBI" id="CHEBI:18420"/>
        <label>1</label>
    </ligand>
</feature>
<feature type="binding site" evidence="9">
    <location>
        <position position="110"/>
    </location>
    <ligand>
        <name>Mg(2+)</name>
        <dbReference type="ChEBI" id="CHEBI:18420"/>
        <label>1</label>
    </ligand>
</feature>
<dbReference type="InterPro" id="IPR020548">
    <property type="entry name" value="Fructose_bisphosphatase_AS"/>
</dbReference>
<proteinExistence type="inferred from homology"/>
<evidence type="ECO:0000256" key="2">
    <source>
        <dbReference type="ARBA" id="ARBA00005215"/>
    </source>
</evidence>
<feature type="binding site" evidence="9">
    <location>
        <position position="111"/>
    </location>
    <ligand>
        <name>Mg(2+)</name>
        <dbReference type="ChEBI" id="CHEBI:18420"/>
        <label>2</label>
    </ligand>
</feature>
<protein>
    <recommendedName>
        <fullName evidence="9">Fructose-1,6-bisphosphatase class 1</fullName>
        <shortName evidence="9">FBPase class 1</shortName>
        <ecNumber evidence="9">3.1.3.11</ecNumber>
    </recommendedName>
    <alternativeName>
        <fullName evidence="9">D-fructose-1,6-bisphosphate 1-phosphohydrolase class 1</fullName>
    </alternativeName>
</protein>
<sequence>MTGAATPNDDLTAYLAANAPADVARVLAGLAEASTRVADRIRRGALAGPLDADVGPAHDGVAQKALDVFADEAFIGRLAGAGVRGVVSEERHDPLALDPRGTLLVAIDPLDGSSNIDANISIGTVFSVLDASPGPLETAHFLQPGKKQRAAGIVVYGPHAAFAFTFGQGTTIATLDPETGSWRVTARRVTIPEDSNEFAINASNARRWSAPVRAYVEDLVAGDQGPRGRNFNMRWVASMVADVYRILVRGGVYLYPEDSREGYENGRLRLLYEANPVAFLVEQAGGAAIDGFHRILDIEPKAVHERTPLIFGSRAKVERIARYYEGGVFEIQPPLFAARGLLRR</sequence>
<dbReference type="PANTHER" id="PTHR11556">
    <property type="entry name" value="FRUCTOSE-1,6-BISPHOSPHATASE-RELATED"/>
    <property type="match status" value="1"/>
</dbReference>
<comment type="cofactor">
    <cofactor evidence="9">
        <name>Mg(2+)</name>
        <dbReference type="ChEBI" id="CHEBI:18420"/>
    </cofactor>
    <text evidence="9">Binds 2 magnesium ions per subunit.</text>
</comment>
<organism evidence="13 14">
    <name type="scientific">Roseiarcus fermentans</name>
    <dbReference type="NCBI Taxonomy" id="1473586"/>
    <lineage>
        <taxon>Bacteria</taxon>
        <taxon>Pseudomonadati</taxon>
        <taxon>Pseudomonadota</taxon>
        <taxon>Alphaproteobacteria</taxon>
        <taxon>Hyphomicrobiales</taxon>
        <taxon>Roseiarcaceae</taxon>
        <taxon>Roseiarcus</taxon>
    </lineage>
</organism>
<evidence type="ECO:0000259" key="12">
    <source>
        <dbReference type="Pfam" id="PF18913"/>
    </source>
</evidence>
<evidence type="ECO:0000256" key="8">
    <source>
        <dbReference type="ARBA" id="ARBA00023277"/>
    </source>
</evidence>
<accession>A0A366FK24</accession>
<dbReference type="FunFam" id="3.40.190.80:FF:000011">
    <property type="entry name" value="Fructose-1,6-bisphosphatase class 1"/>
    <property type="match status" value="1"/>
</dbReference>
<keyword evidence="8 9" id="KW-0119">Carbohydrate metabolism</keyword>
<evidence type="ECO:0000256" key="4">
    <source>
        <dbReference type="ARBA" id="ARBA00022490"/>
    </source>
</evidence>
<dbReference type="GO" id="GO:0006002">
    <property type="term" value="P:fructose 6-phosphate metabolic process"/>
    <property type="evidence" value="ECO:0007669"/>
    <property type="project" value="TreeGrafter"/>
</dbReference>
<keyword evidence="14" id="KW-1185">Reference proteome</keyword>
<evidence type="ECO:0000259" key="11">
    <source>
        <dbReference type="Pfam" id="PF00316"/>
    </source>
</evidence>
<dbReference type="PANTHER" id="PTHR11556:SF35">
    <property type="entry name" value="SEDOHEPTULOSE-1,7-BISPHOSPHATASE, CHLOROPLASTIC"/>
    <property type="match status" value="1"/>
</dbReference>
<dbReference type="NCBIfam" id="NF006779">
    <property type="entry name" value="PRK09293.1-3"/>
    <property type="match status" value="1"/>
</dbReference>
<evidence type="ECO:0000256" key="5">
    <source>
        <dbReference type="ARBA" id="ARBA00022723"/>
    </source>
</evidence>
<evidence type="ECO:0000256" key="9">
    <source>
        <dbReference type="HAMAP-Rule" id="MF_01855"/>
    </source>
</evidence>
<keyword evidence="4 9" id="KW-0963">Cytoplasm</keyword>
<dbReference type="PROSITE" id="PS00124">
    <property type="entry name" value="FBPASE"/>
    <property type="match status" value="1"/>
</dbReference>
<dbReference type="EMBL" id="QNRK01000010">
    <property type="protein sequence ID" value="RBP14059.1"/>
    <property type="molecule type" value="Genomic_DNA"/>
</dbReference>
<dbReference type="GO" id="GO:0006094">
    <property type="term" value="P:gluconeogenesis"/>
    <property type="evidence" value="ECO:0007669"/>
    <property type="project" value="UniProtKB-UniRule"/>
</dbReference>
<gene>
    <name evidence="9" type="primary">fbp</name>
    <name evidence="13" type="ORF">DFR50_11083</name>
</gene>
<name>A0A366FK24_9HYPH</name>
<comment type="catalytic activity">
    <reaction evidence="1 9">
        <text>beta-D-fructose 1,6-bisphosphate + H2O = beta-D-fructose 6-phosphate + phosphate</text>
        <dbReference type="Rhea" id="RHEA:11064"/>
        <dbReference type="ChEBI" id="CHEBI:15377"/>
        <dbReference type="ChEBI" id="CHEBI:32966"/>
        <dbReference type="ChEBI" id="CHEBI:43474"/>
        <dbReference type="ChEBI" id="CHEBI:57634"/>
        <dbReference type="EC" id="3.1.3.11"/>
    </reaction>
</comment>
<keyword evidence="5 9" id="KW-0479">Metal-binding</keyword>
<comment type="subunit">
    <text evidence="9">Homotetramer.</text>
</comment>
<dbReference type="Gene3D" id="3.30.540.10">
    <property type="entry name" value="Fructose-1,6-Bisphosphatase, subunit A, domain 1"/>
    <property type="match status" value="1"/>
</dbReference>
<dbReference type="AlphaFoldDB" id="A0A366FK24"/>
<dbReference type="GO" id="GO:0042132">
    <property type="term" value="F:fructose 1,6-bisphosphate 1-phosphatase activity"/>
    <property type="evidence" value="ECO:0007669"/>
    <property type="project" value="UniProtKB-UniRule"/>
</dbReference>
<feature type="domain" description="Fructose-1-6-bisphosphatase class I N-terminal" evidence="11">
    <location>
        <begin position="17"/>
        <end position="185"/>
    </location>
</feature>
<dbReference type="InterPro" id="IPR028343">
    <property type="entry name" value="FBPtase"/>
</dbReference>